<evidence type="ECO:0000313" key="5">
    <source>
        <dbReference type="Proteomes" id="UP000547209"/>
    </source>
</evidence>
<dbReference type="Proteomes" id="UP000547209">
    <property type="component" value="Unassembled WGS sequence"/>
</dbReference>
<dbReference type="EMBL" id="JACJVP010000001">
    <property type="protein sequence ID" value="MBB6669346.1"/>
    <property type="molecule type" value="Genomic_DNA"/>
</dbReference>
<evidence type="ECO:0000259" key="3">
    <source>
        <dbReference type="Pfam" id="PF13649"/>
    </source>
</evidence>
<dbReference type="InterPro" id="IPR051052">
    <property type="entry name" value="Diverse_substrate_MTase"/>
</dbReference>
<dbReference type="CDD" id="cd02440">
    <property type="entry name" value="AdoMet_MTases"/>
    <property type="match status" value="1"/>
</dbReference>
<organism evidence="4 5">
    <name type="scientific">Cohnella nanjingensis</name>
    <dbReference type="NCBI Taxonomy" id="1387779"/>
    <lineage>
        <taxon>Bacteria</taxon>
        <taxon>Bacillati</taxon>
        <taxon>Bacillota</taxon>
        <taxon>Bacilli</taxon>
        <taxon>Bacillales</taxon>
        <taxon>Paenibacillaceae</taxon>
        <taxon>Cohnella</taxon>
    </lineage>
</organism>
<feature type="domain" description="Methyltransferase" evidence="3">
    <location>
        <begin position="42"/>
        <end position="135"/>
    </location>
</feature>
<gene>
    <name evidence="4" type="ORF">H7C19_01455</name>
</gene>
<evidence type="ECO:0000256" key="2">
    <source>
        <dbReference type="ARBA" id="ARBA00022679"/>
    </source>
</evidence>
<dbReference type="GO" id="GO:0032259">
    <property type="term" value="P:methylation"/>
    <property type="evidence" value="ECO:0007669"/>
    <property type="project" value="UniProtKB-KW"/>
</dbReference>
<reference evidence="4 5" key="1">
    <citation type="submission" date="2020-08" db="EMBL/GenBank/DDBJ databases">
        <title>Cohnella phylogeny.</title>
        <authorList>
            <person name="Dunlap C."/>
        </authorList>
    </citation>
    <scope>NUCLEOTIDE SEQUENCE [LARGE SCALE GENOMIC DNA]</scope>
    <source>
        <strain evidence="4 5">DSM 28246</strain>
    </source>
</reference>
<dbReference type="GO" id="GO:0008168">
    <property type="term" value="F:methyltransferase activity"/>
    <property type="evidence" value="ECO:0007669"/>
    <property type="project" value="UniProtKB-KW"/>
</dbReference>
<dbReference type="Gene3D" id="3.40.50.150">
    <property type="entry name" value="Vaccinia Virus protein VP39"/>
    <property type="match status" value="1"/>
</dbReference>
<dbReference type="PANTHER" id="PTHR44942:SF4">
    <property type="entry name" value="METHYLTRANSFERASE TYPE 11 DOMAIN-CONTAINING PROTEIN"/>
    <property type="match status" value="1"/>
</dbReference>
<keyword evidence="5" id="KW-1185">Reference proteome</keyword>
<dbReference type="SUPFAM" id="SSF53335">
    <property type="entry name" value="S-adenosyl-L-methionine-dependent methyltransferases"/>
    <property type="match status" value="1"/>
</dbReference>
<evidence type="ECO:0000313" key="4">
    <source>
        <dbReference type="EMBL" id="MBB6669346.1"/>
    </source>
</evidence>
<dbReference type="Pfam" id="PF13649">
    <property type="entry name" value="Methyltransf_25"/>
    <property type="match status" value="1"/>
</dbReference>
<dbReference type="PANTHER" id="PTHR44942">
    <property type="entry name" value="METHYLTRANSF_11 DOMAIN-CONTAINING PROTEIN"/>
    <property type="match status" value="1"/>
</dbReference>
<dbReference type="AlphaFoldDB" id="A0A7X0RN22"/>
<accession>A0A7X0RN22</accession>
<sequence length="198" mass="22242">MREWDEVYTSGNFRDYWDLPYPSQELVAFVASMDFPPNITALDVGCGAGSEAIFLAQRGYRVIGVDLSAAALNIARERANKAEVQVDWRQGDALNLPLENRCVDMVNDRGCFHIIAEENRGRFAEEVARVLKPGGVMLLRGCREKAEEGHFVLMTEQSVDLHFGRYFKRGPVLPIQMTVGKGYSEEGMKGNLVVLKRK</sequence>
<keyword evidence="2 4" id="KW-0808">Transferase</keyword>
<name>A0A7X0RN22_9BACL</name>
<proteinExistence type="predicted"/>
<protein>
    <submittedName>
        <fullName evidence="4">Class I SAM-dependent methyltransferase</fullName>
    </submittedName>
</protein>
<evidence type="ECO:0000256" key="1">
    <source>
        <dbReference type="ARBA" id="ARBA00022603"/>
    </source>
</evidence>
<dbReference type="InterPro" id="IPR029063">
    <property type="entry name" value="SAM-dependent_MTases_sf"/>
</dbReference>
<dbReference type="InterPro" id="IPR041698">
    <property type="entry name" value="Methyltransf_25"/>
</dbReference>
<comment type="caution">
    <text evidence="4">The sequence shown here is derived from an EMBL/GenBank/DDBJ whole genome shotgun (WGS) entry which is preliminary data.</text>
</comment>
<dbReference type="RefSeq" id="WP_185140761.1">
    <property type="nucleotide sequence ID" value="NZ_JACJVP010000001.1"/>
</dbReference>
<keyword evidence="1 4" id="KW-0489">Methyltransferase</keyword>